<keyword evidence="8" id="KW-1185">Reference proteome</keyword>
<feature type="compositionally biased region" description="Low complexity" evidence="5">
    <location>
        <begin position="136"/>
        <end position="145"/>
    </location>
</feature>
<dbReference type="SMART" id="SM01175">
    <property type="entry name" value="DUF4206"/>
    <property type="match status" value="1"/>
</dbReference>
<accession>A0A3S5IT72</accession>
<dbReference type="OrthoDB" id="1918044at2759"/>
<comment type="caution">
    <text evidence="7">The sequence shown here is derived from an EMBL/GenBank/DDBJ whole genome shotgun (WGS) entry which is preliminary data.</text>
</comment>
<feature type="domain" description="Rubicon Homology" evidence="6">
    <location>
        <begin position="325"/>
        <end position="649"/>
    </location>
</feature>
<proteinExistence type="predicted"/>
<gene>
    <name evidence="7" type="ORF">Tco025E_05082</name>
</gene>
<feature type="compositionally biased region" description="Low complexity" evidence="5">
    <location>
        <begin position="61"/>
        <end position="72"/>
    </location>
</feature>
<dbReference type="PANTHER" id="PTHR12326:SF3">
    <property type="entry name" value="DIFFERENTIALLY EXPRESSED IN FDCP 8 HOMOLOG"/>
    <property type="match status" value="1"/>
</dbReference>
<dbReference type="RefSeq" id="XP_029227976.1">
    <property type="nucleotide sequence ID" value="XM_029371985.1"/>
</dbReference>
<dbReference type="PANTHER" id="PTHR12326">
    <property type="entry name" value="PLECKSTRIN HOMOLOGY DOMAIN CONTAINING PROTEIN"/>
    <property type="match status" value="1"/>
</dbReference>
<evidence type="ECO:0000256" key="5">
    <source>
        <dbReference type="SAM" id="MobiDB-lite"/>
    </source>
</evidence>
<evidence type="ECO:0000256" key="2">
    <source>
        <dbReference type="ARBA" id="ARBA00022737"/>
    </source>
</evidence>
<evidence type="ECO:0000256" key="1">
    <source>
        <dbReference type="ARBA" id="ARBA00022723"/>
    </source>
</evidence>
<evidence type="ECO:0000256" key="3">
    <source>
        <dbReference type="ARBA" id="ARBA00022771"/>
    </source>
</evidence>
<name>A0A3S5IT72_9TRYP</name>
<dbReference type="InterPro" id="IPR051366">
    <property type="entry name" value="DEF8"/>
</dbReference>
<protein>
    <recommendedName>
        <fullName evidence="6">Rubicon Homology domain-containing protein</fullName>
    </recommendedName>
</protein>
<evidence type="ECO:0000259" key="6">
    <source>
        <dbReference type="SMART" id="SM01175"/>
    </source>
</evidence>
<dbReference type="Pfam" id="PF13901">
    <property type="entry name" value="RH_dom"/>
    <property type="match status" value="1"/>
</dbReference>
<dbReference type="GeneID" id="40318693"/>
<reference evidence="7 8" key="1">
    <citation type="journal article" date="2018" name="BMC Genomics">
        <title>Genomic comparison of Trypanosoma conorhini and Trypanosoma rangeli to Trypanosoma cruzi strains of high and low virulence.</title>
        <authorList>
            <person name="Bradwell K.R."/>
            <person name="Koparde V.N."/>
            <person name="Matveyev A.V."/>
            <person name="Serrano M.G."/>
            <person name="Alves J.M."/>
            <person name="Parikh H."/>
            <person name="Huang B."/>
            <person name="Lee V."/>
            <person name="Espinosa-Alvarez O."/>
            <person name="Ortiz P.A."/>
            <person name="Costa-Martins A.G."/>
            <person name="Teixeira M.M."/>
            <person name="Buck G.A."/>
        </authorList>
    </citation>
    <scope>NUCLEOTIDE SEQUENCE [LARGE SCALE GENOMIC DNA]</scope>
    <source>
        <strain evidence="7 8">025E</strain>
    </source>
</reference>
<organism evidence="7 8">
    <name type="scientific">Trypanosoma conorhini</name>
    <dbReference type="NCBI Taxonomy" id="83891"/>
    <lineage>
        <taxon>Eukaryota</taxon>
        <taxon>Discoba</taxon>
        <taxon>Euglenozoa</taxon>
        <taxon>Kinetoplastea</taxon>
        <taxon>Metakinetoplastina</taxon>
        <taxon>Trypanosomatida</taxon>
        <taxon>Trypanosomatidae</taxon>
        <taxon>Trypanosoma</taxon>
    </lineage>
</organism>
<keyword evidence="1" id="KW-0479">Metal-binding</keyword>
<dbReference type="AlphaFoldDB" id="A0A3S5IT72"/>
<evidence type="ECO:0000313" key="8">
    <source>
        <dbReference type="Proteomes" id="UP000284403"/>
    </source>
</evidence>
<dbReference type="InterPro" id="IPR025258">
    <property type="entry name" value="RH_dom"/>
</dbReference>
<dbReference type="Proteomes" id="UP000284403">
    <property type="component" value="Unassembled WGS sequence"/>
</dbReference>
<dbReference type="EMBL" id="MKKU01000278">
    <property type="protein sequence ID" value="RNF16927.1"/>
    <property type="molecule type" value="Genomic_DNA"/>
</dbReference>
<evidence type="ECO:0000256" key="4">
    <source>
        <dbReference type="ARBA" id="ARBA00022833"/>
    </source>
</evidence>
<keyword evidence="2" id="KW-0677">Repeat</keyword>
<sequence>MAGAEVETCPPRELPNAAASASWVEGGLGAVGADAGEAEDGDDVAALLGRARSCLEEARRAGPATAAAVSRAGGRGARGRPRQAGEERWRRLRYLEWLTRFVLRQQRVSDALRQRASEAWQLAPAPAAADGETFNGASGSAGSDVGAREAAGSDNSRFAPVTPASPAANGDEGRRDEAALHVGGPQTRMPSSGVRAFEEHAHHAEENTVVAVASACDDVRVVVRAASDRLESAQEPDSREEQSEWRRFRTWFPSELSCLANVPQPHGTEASPVPHILCLSTIVHEKPRGMSAKNEALLAQGRYCKSCLCPLKKSYFPVPSWKAANFCYYTGMYYCKKCHSGRKSVIPARVLHFWDVKCFPVCNDAIGFLELQLKRPLYCVSAVNPRLYDRVALLEELRCIRMQLVALREVGVQCSVFRRLFYLKDGTNRPTTGSCSWTSFSLVSDYMEDEFEVECFVPREKRYLMEDSEVWSLDDLLEVHRCCPGGANCDVASCDVPPQLRACGHARPETGCRLFMYLRRLRLQMTNHIFQRRCDTCLRNSLDICRWCCPSGALEAFGRYRKQGVVLPQRGVEGSPTFFAATSPPPLGQASCAGAHAEPCLYMVHSFDLLHVRSCPQCGACYHRRCFEQMQCELAGGMGCLCCRESSDLVAAANASQHLLPAQKKQPQPE</sequence>
<feature type="region of interest" description="Disordered" evidence="5">
    <location>
        <begin position="59"/>
        <end position="85"/>
    </location>
</feature>
<dbReference type="GO" id="GO:0008270">
    <property type="term" value="F:zinc ion binding"/>
    <property type="evidence" value="ECO:0007669"/>
    <property type="project" value="UniProtKB-KW"/>
</dbReference>
<feature type="region of interest" description="Disordered" evidence="5">
    <location>
        <begin position="124"/>
        <end position="174"/>
    </location>
</feature>
<keyword evidence="3" id="KW-0863">Zinc-finger</keyword>
<evidence type="ECO:0000313" key="7">
    <source>
        <dbReference type="EMBL" id="RNF16927.1"/>
    </source>
</evidence>
<keyword evidence="4" id="KW-0862">Zinc</keyword>